<dbReference type="GO" id="GO:0006355">
    <property type="term" value="P:regulation of DNA-templated transcription"/>
    <property type="evidence" value="ECO:0007669"/>
    <property type="project" value="InterPro"/>
</dbReference>
<keyword evidence="5" id="KW-1185">Reference proteome</keyword>
<evidence type="ECO:0000256" key="1">
    <source>
        <dbReference type="ARBA" id="ARBA00023125"/>
    </source>
</evidence>
<dbReference type="Pfam" id="PF00486">
    <property type="entry name" value="Trans_reg_C"/>
    <property type="match status" value="1"/>
</dbReference>
<feature type="domain" description="OmpR/PhoB-type" evidence="3">
    <location>
        <begin position="31"/>
        <end position="129"/>
    </location>
</feature>
<keyword evidence="1 2" id="KW-0238">DNA-binding</keyword>
<sequence length="932" mass="101195">MAHPLRYNSPDVRVSNCLALNEGQYQLQTERSSFRFGEFELIPDRQALLHRGEPISLGGRAFDILTLLVRRAGEIVSKAELFAHVWPGYLVHEHNLKVNVGNLRRALAACDPATDYVATIAGRGYKFVAALDSAKEIHLAPSAGPDGPRLSPPPSAPHLYGREDAIHQIAERMRQNGYVTIVGPGGAGKTSIAVTAAQYCRTAGQPVAFVDLSTLNSAQFVIPAMAAALGISLGIDDPIAGVIALLRAERPILIIDNCEHVIATTAALLERISHAVPDAQIVATSREPLRTRHEQVLHLAKLGFPEPGTATSFEEALQYPAVRLFLAKAGRAEDADLDPAYVQAVAAICARLDGLALAIELAAGTAGGFDADALTDLFRDGFGAMHRGPRDTPLRHQTLEAALDWSYRLLPEHEAVLLELLSVFAGRFSAEDAESIYAAGGLDSMAGRDGLGQLVAKSLVSADVIAGTLRYRLVESTWIYASQRLLGSHHIDVAKRLFAARVLARMQQAEREWSYQSSREWLGRYGEQMDDLRAAIRWAFGPGGDARIGIDLVAAALPLWQELSAFQEMLAAIEQALVSGGDGDLSLRSRARMLMAQAWAMTLASQVHPRTGEVWRESIRCADAARDGDLALQAVCGEAVYLAYSGRPMKALRSMLDFAKSADVDWTKAPGGMRFLAHDEIYIGRLASADSRLQFLQQAWGEAGDEQGLSRFQVDLPVAIDLSSSLLAWLQGRSAASAELADRAVARASSLDHMISLGNAICLAGLPTAFLDGQLARAEDLQRRLAEVARRESVGIYEGTARFFAGAIAAARGHGDGLETMANSIDALWASGWRLRTSLYRSLLAEAWLRAGDCERAARALRPVLEWRDVRQERWSHRELWRVAALIAAQSGKRDVAGRYFRRGFSRSASMGTAAFTRRIEASIAESGIRPD</sequence>
<dbReference type="PROSITE" id="PS51755">
    <property type="entry name" value="OMPR_PHOB"/>
    <property type="match status" value="1"/>
</dbReference>
<gene>
    <name evidence="4" type="ORF">HHL08_20070</name>
</gene>
<dbReference type="InterPro" id="IPR001867">
    <property type="entry name" value="OmpR/PhoB-type_DNA-bd"/>
</dbReference>
<organism evidence="4 5">
    <name type="scientific">Sphingobium psychrophilum</name>
    <dbReference type="NCBI Taxonomy" id="2728834"/>
    <lineage>
        <taxon>Bacteria</taxon>
        <taxon>Pseudomonadati</taxon>
        <taxon>Pseudomonadota</taxon>
        <taxon>Alphaproteobacteria</taxon>
        <taxon>Sphingomonadales</taxon>
        <taxon>Sphingomonadaceae</taxon>
        <taxon>Sphingobium</taxon>
    </lineage>
</organism>
<reference evidence="4 5" key="1">
    <citation type="submission" date="2020-04" db="EMBL/GenBank/DDBJ databases">
        <title>Sphingobium sp. AR-3-1 isolated from Arctic soil.</title>
        <authorList>
            <person name="Dahal R.H."/>
            <person name="Chaudhary D.K."/>
        </authorList>
    </citation>
    <scope>NUCLEOTIDE SEQUENCE [LARGE SCALE GENOMIC DNA]</scope>
    <source>
        <strain evidence="4 5">AR-3-1</strain>
    </source>
</reference>
<evidence type="ECO:0000256" key="2">
    <source>
        <dbReference type="PROSITE-ProRule" id="PRU01091"/>
    </source>
</evidence>
<dbReference type="PANTHER" id="PTHR47691:SF3">
    <property type="entry name" value="HTH-TYPE TRANSCRIPTIONAL REGULATOR RV0890C-RELATED"/>
    <property type="match status" value="1"/>
</dbReference>
<dbReference type="AlphaFoldDB" id="A0A7X9WYV3"/>
<dbReference type="GO" id="GO:0003677">
    <property type="term" value="F:DNA binding"/>
    <property type="evidence" value="ECO:0007669"/>
    <property type="project" value="UniProtKB-UniRule"/>
</dbReference>
<dbReference type="Gene3D" id="1.10.10.10">
    <property type="entry name" value="Winged helix-like DNA-binding domain superfamily/Winged helix DNA-binding domain"/>
    <property type="match status" value="1"/>
</dbReference>
<feature type="DNA-binding region" description="OmpR/PhoB-type" evidence="2">
    <location>
        <begin position="31"/>
        <end position="129"/>
    </location>
</feature>
<evidence type="ECO:0000313" key="4">
    <source>
        <dbReference type="EMBL" id="NML12404.1"/>
    </source>
</evidence>
<evidence type="ECO:0000313" key="5">
    <source>
        <dbReference type="Proteomes" id="UP000519023"/>
    </source>
</evidence>
<dbReference type="Proteomes" id="UP000519023">
    <property type="component" value="Unassembled WGS sequence"/>
</dbReference>
<protein>
    <submittedName>
        <fullName evidence="4">ATPase</fullName>
    </submittedName>
</protein>
<dbReference type="InterPro" id="IPR016032">
    <property type="entry name" value="Sig_transdc_resp-reg_C-effctor"/>
</dbReference>
<dbReference type="CDD" id="cd00009">
    <property type="entry name" value="AAA"/>
    <property type="match status" value="1"/>
</dbReference>
<accession>A0A7X9WYV3</accession>
<dbReference type="InterPro" id="IPR036388">
    <property type="entry name" value="WH-like_DNA-bd_sf"/>
</dbReference>
<dbReference type="CDD" id="cd00383">
    <property type="entry name" value="trans_reg_C"/>
    <property type="match status" value="1"/>
</dbReference>
<dbReference type="EMBL" id="JABBFV010000020">
    <property type="protein sequence ID" value="NML12404.1"/>
    <property type="molecule type" value="Genomic_DNA"/>
</dbReference>
<dbReference type="GO" id="GO:0000160">
    <property type="term" value="P:phosphorelay signal transduction system"/>
    <property type="evidence" value="ECO:0007669"/>
    <property type="project" value="InterPro"/>
</dbReference>
<name>A0A7X9WYV3_9SPHN</name>
<comment type="caution">
    <text evidence="4">The sequence shown here is derived from an EMBL/GenBank/DDBJ whole genome shotgun (WGS) entry which is preliminary data.</text>
</comment>
<dbReference type="SMART" id="SM00862">
    <property type="entry name" value="Trans_reg_C"/>
    <property type="match status" value="1"/>
</dbReference>
<dbReference type="SUPFAM" id="SSF52540">
    <property type="entry name" value="P-loop containing nucleoside triphosphate hydrolases"/>
    <property type="match status" value="1"/>
</dbReference>
<dbReference type="Gene3D" id="3.40.50.300">
    <property type="entry name" value="P-loop containing nucleotide triphosphate hydrolases"/>
    <property type="match status" value="1"/>
</dbReference>
<dbReference type="SUPFAM" id="SSF46894">
    <property type="entry name" value="C-terminal effector domain of the bipartite response regulators"/>
    <property type="match status" value="1"/>
</dbReference>
<dbReference type="InterPro" id="IPR027417">
    <property type="entry name" value="P-loop_NTPase"/>
</dbReference>
<dbReference type="PANTHER" id="PTHR47691">
    <property type="entry name" value="REGULATOR-RELATED"/>
    <property type="match status" value="1"/>
</dbReference>
<proteinExistence type="predicted"/>
<evidence type="ECO:0000259" key="3">
    <source>
        <dbReference type="PROSITE" id="PS51755"/>
    </source>
</evidence>